<feature type="region of interest" description="Disordered" evidence="1">
    <location>
        <begin position="251"/>
        <end position="322"/>
    </location>
</feature>
<dbReference type="Proteomes" id="UP000041254">
    <property type="component" value="Unassembled WGS sequence"/>
</dbReference>
<dbReference type="InParanoid" id="A0A0G4EY50"/>
<feature type="compositionally biased region" description="Basic and acidic residues" evidence="1">
    <location>
        <begin position="106"/>
        <end position="120"/>
    </location>
</feature>
<dbReference type="EMBL" id="CDMY01000339">
    <property type="protein sequence ID" value="CEM03355.1"/>
    <property type="molecule type" value="Genomic_DNA"/>
</dbReference>
<name>A0A0G4EY50_VITBC</name>
<evidence type="ECO:0000256" key="1">
    <source>
        <dbReference type="SAM" id="MobiDB-lite"/>
    </source>
</evidence>
<dbReference type="VEuPathDB" id="CryptoDB:Vbra_13820"/>
<organism evidence="2 3">
    <name type="scientific">Vitrella brassicaformis (strain CCMP3155)</name>
    <dbReference type="NCBI Taxonomy" id="1169540"/>
    <lineage>
        <taxon>Eukaryota</taxon>
        <taxon>Sar</taxon>
        <taxon>Alveolata</taxon>
        <taxon>Colpodellida</taxon>
        <taxon>Vitrellaceae</taxon>
        <taxon>Vitrella</taxon>
    </lineage>
</organism>
<feature type="compositionally biased region" description="Basic and acidic residues" evidence="1">
    <location>
        <begin position="262"/>
        <end position="295"/>
    </location>
</feature>
<reference evidence="2 3" key="1">
    <citation type="submission" date="2014-11" db="EMBL/GenBank/DDBJ databases">
        <authorList>
            <person name="Zhu J."/>
            <person name="Qi W."/>
            <person name="Song R."/>
        </authorList>
    </citation>
    <scope>NUCLEOTIDE SEQUENCE [LARGE SCALE GENOMIC DNA]</scope>
</reference>
<proteinExistence type="predicted"/>
<sequence>MDLLGSPSKFQMLLKLALEFPGFDMSTDTFSASLSYTSFLSGVKLVGGAVVRVPEWRLSIDPKLLYLVYMYRQHRDQVQPVPDSEYYDDRGRHTAADSPEAVGLVTEERDNREGQGDGSKEAAAASGMLRMPQSAVDRIEDAERETLGWFSIALACLGKRSQTCEDFINSLLDHFSVPTVNMRSDGNNSSVIDKVLQGTEEKFRSRREATKTVLWQLVAVYPTSRRVGAVRWVMGYFERLVVKRPIETEGLGRQSRRAGYRQTRELQDRDKKRELDNRRKTQDIHNEDSEMDKATGNKQQQGLKVATNPLPPTDGNRDNDNIHRRCRDALPSHLYKRTTNDAFEHDGRRRTEDYQQMCLSDITSFINRYKRDLKGEDIEKRTKGFYAISLKGVRGGKEHRCLHLIFRVFGTMRWMHWWERP</sequence>
<protein>
    <submittedName>
        <fullName evidence="2">Uncharacterized protein</fullName>
    </submittedName>
</protein>
<keyword evidence="3" id="KW-1185">Reference proteome</keyword>
<gene>
    <name evidence="2" type="ORF">Vbra_13820</name>
</gene>
<feature type="region of interest" description="Disordered" evidence="1">
    <location>
        <begin position="80"/>
        <end position="129"/>
    </location>
</feature>
<evidence type="ECO:0000313" key="2">
    <source>
        <dbReference type="EMBL" id="CEM03355.1"/>
    </source>
</evidence>
<accession>A0A0G4EY50</accession>
<evidence type="ECO:0000313" key="3">
    <source>
        <dbReference type="Proteomes" id="UP000041254"/>
    </source>
</evidence>
<dbReference type="PhylomeDB" id="A0A0G4EY50"/>
<dbReference type="AlphaFoldDB" id="A0A0G4EY50"/>